<name>A0A160MY46_9GAMM</name>
<proteinExistence type="predicted"/>
<accession>A0A160MY46</accession>
<evidence type="ECO:0000313" key="2">
    <source>
        <dbReference type="Proteomes" id="UP000077255"/>
    </source>
</evidence>
<dbReference type="KEGG" id="dtx:ATSB10_06960"/>
<reference evidence="1 2" key="1">
    <citation type="submission" date="2016-02" db="EMBL/GenBank/DDBJ databases">
        <title>Complete genome sequencing and analysis of ATSB10, Dyella thiooxydans isolated from rhizosphere soil of sunflower (Helianthus annuus L.).</title>
        <authorList>
            <person name="Lee Y."/>
            <person name="Hwangbo K."/>
            <person name="Chung H."/>
            <person name="Yoo J."/>
            <person name="Kim K.Y."/>
            <person name="Sa T.M."/>
            <person name="Um Y."/>
            <person name="Madhaiyan M."/>
        </authorList>
    </citation>
    <scope>NUCLEOTIDE SEQUENCE [LARGE SCALE GENOMIC DNA]</scope>
    <source>
        <strain evidence="1 2">ATSB10</strain>
    </source>
</reference>
<dbReference type="AlphaFoldDB" id="A0A160MY46"/>
<dbReference type="EMBL" id="CP014841">
    <property type="protein sequence ID" value="AND68150.1"/>
    <property type="molecule type" value="Genomic_DNA"/>
</dbReference>
<evidence type="ECO:0000313" key="1">
    <source>
        <dbReference type="EMBL" id="AND68150.1"/>
    </source>
</evidence>
<protein>
    <submittedName>
        <fullName evidence="1">Uncharacterized protein</fullName>
    </submittedName>
</protein>
<dbReference type="PATRIC" id="fig|445710.3.peg.691"/>
<organism evidence="1 2">
    <name type="scientific">Dyella thiooxydans</name>
    <dbReference type="NCBI Taxonomy" id="445710"/>
    <lineage>
        <taxon>Bacteria</taxon>
        <taxon>Pseudomonadati</taxon>
        <taxon>Pseudomonadota</taxon>
        <taxon>Gammaproteobacteria</taxon>
        <taxon>Lysobacterales</taxon>
        <taxon>Rhodanobacteraceae</taxon>
        <taxon>Dyella</taxon>
    </lineage>
</organism>
<sequence>MRQAMFWEQVCEAMGWDEEAGLLDRLIQDARMEGERLANEAVRDRLMTLVREATLREPDKPNPI</sequence>
<keyword evidence="2" id="KW-1185">Reference proteome</keyword>
<dbReference type="Proteomes" id="UP000077255">
    <property type="component" value="Chromosome"/>
</dbReference>
<gene>
    <name evidence="1" type="ORF">ATSB10_06960</name>
</gene>